<dbReference type="Proteomes" id="UP000001542">
    <property type="component" value="Unassembled WGS sequence"/>
</dbReference>
<dbReference type="KEGG" id="tva:5468204"/>
<keyword evidence="2" id="KW-1185">Reference proteome</keyword>
<dbReference type="InParanoid" id="A2D9X9"/>
<evidence type="ECO:0000313" key="2">
    <source>
        <dbReference type="Proteomes" id="UP000001542"/>
    </source>
</evidence>
<dbReference type="PANTHER" id="PTHR45661:SF3">
    <property type="entry name" value="IG-LIKE DOMAIN-CONTAINING PROTEIN"/>
    <property type="match status" value="1"/>
</dbReference>
<name>A2D9X9_TRIV3</name>
<dbReference type="VEuPathDB" id="TrichDB:TVAG_475550"/>
<organism evidence="1 2">
    <name type="scientific">Trichomonas vaginalis (strain ATCC PRA-98 / G3)</name>
    <dbReference type="NCBI Taxonomy" id="412133"/>
    <lineage>
        <taxon>Eukaryota</taxon>
        <taxon>Metamonada</taxon>
        <taxon>Parabasalia</taxon>
        <taxon>Trichomonadida</taxon>
        <taxon>Trichomonadidae</taxon>
        <taxon>Trichomonas</taxon>
    </lineage>
</organism>
<accession>A2D9X9</accession>
<dbReference type="Pfam" id="PF13306">
    <property type="entry name" value="LRR_5"/>
    <property type="match status" value="7"/>
</dbReference>
<evidence type="ECO:0000313" key="1">
    <source>
        <dbReference type="EMBL" id="EAY22627.1"/>
    </source>
</evidence>
<dbReference type="EMBL" id="DS113182">
    <property type="protein sequence ID" value="EAY22627.1"/>
    <property type="molecule type" value="Genomic_DNA"/>
</dbReference>
<dbReference type="Gene3D" id="3.80.10.10">
    <property type="entry name" value="Ribonuclease Inhibitor"/>
    <property type="match status" value="5"/>
</dbReference>
<dbReference type="InterPro" id="IPR032675">
    <property type="entry name" value="LRR_dom_sf"/>
</dbReference>
<gene>
    <name evidence="1" type="ORF">TVAG_475550</name>
</gene>
<dbReference type="PANTHER" id="PTHR45661">
    <property type="entry name" value="SURFACE ANTIGEN"/>
    <property type="match status" value="1"/>
</dbReference>
<dbReference type="RefSeq" id="XP_001583613.1">
    <property type="nucleotide sequence ID" value="XM_001583563.1"/>
</dbReference>
<protein>
    <submittedName>
        <fullName evidence="1">Surface antigen BspA-like</fullName>
    </submittedName>
</protein>
<dbReference type="InterPro" id="IPR026906">
    <property type="entry name" value="LRR_5"/>
</dbReference>
<reference evidence="1" key="2">
    <citation type="journal article" date="2007" name="Science">
        <title>Draft genome sequence of the sexually transmitted pathogen Trichomonas vaginalis.</title>
        <authorList>
            <person name="Carlton J.M."/>
            <person name="Hirt R.P."/>
            <person name="Silva J.C."/>
            <person name="Delcher A.L."/>
            <person name="Schatz M."/>
            <person name="Zhao Q."/>
            <person name="Wortman J.R."/>
            <person name="Bidwell S.L."/>
            <person name="Alsmark U.C.M."/>
            <person name="Besteiro S."/>
            <person name="Sicheritz-Ponten T."/>
            <person name="Noel C.J."/>
            <person name="Dacks J.B."/>
            <person name="Foster P.G."/>
            <person name="Simillion C."/>
            <person name="Van de Peer Y."/>
            <person name="Miranda-Saavedra D."/>
            <person name="Barton G.J."/>
            <person name="Westrop G.D."/>
            <person name="Mueller S."/>
            <person name="Dessi D."/>
            <person name="Fiori P.L."/>
            <person name="Ren Q."/>
            <person name="Paulsen I."/>
            <person name="Zhang H."/>
            <person name="Bastida-Corcuera F.D."/>
            <person name="Simoes-Barbosa A."/>
            <person name="Brown M.T."/>
            <person name="Hayes R.D."/>
            <person name="Mukherjee M."/>
            <person name="Okumura C.Y."/>
            <person name="Schneider R."/>
            <person name="Smith A.J."/>
            <person name="Vanacova S."/>
            <person name="Villalvazo M."/>
            <person name="Haas B.J."/>
            <person name="Pertea M."/>
            <person name="Feldblyum T.V."/>
            <person name="Utterback T.R."/>
            <person name="Shu C.L."/>
            <person name="Osoegawa K."/>
            <person name="de Jong P.J."/>
            <person name="Hrdy I."/>
            <person name="Horvathova L."/>
            <person name="Zubacova Z."/>
            <person name="Dolezal P."/>
            <person name="Malik S.B."/>
            <person name="Logsdon J.M. Jr."/>
            <person name="Henze K."/>
            <person name="Gupta A."/>
            <person name="Wang C.C."/>
            <person name="Dunne R.L."/>
            <person name="Upcroft J.A."/>
            <person name="Upcroft P."/>
            <person name="White O."/>
            <person name="Salzberg S.L."/>
            <person name="Tang P."/>
            <person name="Chiu C.-H."/>
            <person name="Lee Y.-S."/>
            <person name="Embley T.M."/>
            <person name="Coombs G.H."/>
            <person name="Mottram J.C."/>
            <person name="Tachezy J."/>
            <person name="Fraser-Liggett C.M."/>
            <person name="Johnson P.J."/>
        </authorList>
    </citation>
    <scope>NUCLEOTIDE SEQUENCE [LARGE SCALE GENOMIC DNA]</scope>
    <source>
        <strain evidence="1">G3</strain>
    </source>
</reference>
<dbReference type="STRING" id="5722.A2D9X9"/>
<reference evidence="1" key="1">
    <citation type="submission" date="2006-10" db="EMBL/GenBank/DDBJ databases">
        <authorList>
            <person name="Amadeo P."/>
            <person name="Zhao Q."/>
            <person name="Wortman J."/>
            <person name="Fraser-Liggett C."/>
            <person name="Carlton J."/>
        </authorList>
    </citation>
    <scope>NUCLEOTIDE SEQUENCE</scope>
    <source>
        <strain evidence="1">G3</strain>
    </source>
</reference>
<sequence length="816" mass="90349">MILFFLLQYEDPSTGVEYDSNGRRSIISTPTKLTNFVVPSSVEYIKGGDSSKKSSFFNCRSSIVSVVFETGSKLSNIDEWVFADSSLQTIDMEACTELEQLSRGLFQNAAKLSSIKFPKNLKRLRAGCFYLCSSLKAVTFPDSLERIDAYEGGFNRMFFKQLESVSISRESNLTAIYADAFMDSKLKYFYIPSKLTTITPSAFSNVPIERFEIDDRNPVFKTDGKVIFANSNNVTLFLVSSAVSGTFQVPSFVTKISSHCFRGGSVQKIILHNKITKIDNWAFASTDIVQFDYVSSITTIEHSTFKYAALLETVNLSDTIISIGESAFYSCHKLKNIVLPSRLQKIDNLAFGNCESLTKLILPGTVTSMGQSVFTNCLPTFELDCTQNDNFYLDNGMFFIDSRHTLSEYFGNSNRTDISIPPECTSIALSVFENSNIRNVVFSNSAELNVGKGAFYLSEVAHVTFPSSLKSLGDYCFKNCKQLETIIFQGNSITEIPSECFSGCTKLRDFVLPSSIEVINIKAFLSCTSIGDVLLDKTNVRTILAEAFKDSGLSKIALPSTAETLDYSCFQNTKTTSFSAACNISMFCLKNSVLLTTVTLKQCVVTIGDSAFEGCTELESVSLSASVESIRYYAFQSCAELSKFNIELNSNLNEIYGGCFNNCPNLVNLVLDSQERNLRFSNGALTDWAETKIICFLPGSNINTFIVPTSMRTIGNYAFQGAARLTRVLFNGNQINDIGYQAFKGCTNLNFLFFNSPSLTVLNPSAFEDCPSLQQCGTVSCPTSLQSLFKAAKFKEICFKVDCPMKNECTVMCRLT</sequence>
<dbReference type="InterPro" id="IPR053139">
    <property type="entry name" value="Surface_bspA-like"/>
</dbReference>
<dbReference type="VEuPathDB" id="TrichDB:TVAGG3_0265500"/>
<dbReference type="AlphaFoldDB" id="A2D9X9"/>
<dbReference type="SUPFAM" id="SSF52058">
    <property type="entry name" value="L domain-like"/>
    <property type="match status" value="2"/>
</dbReference>
<proteinExistence type="predicted"/>